<protein>
    <recommendedName>
        <fullName evidence="4">Ig-like domain-containing protein</fullName>
    </recommendedName>
</protein>
<dbReference type="InterPro" id="IPR050208">
    <property type="entry name" value="MHC_class-I_related"/>
</dbReference>
<reference evidence="5 6" key="1">
    <citation type="journal article" date="2011" name="Proc. Natl. Acad. Sci. U.S.A.">
        <title>Genetic diversity and population structure of the endangered marsupial Sarcophilus harrisii (Tasmanian devil).</title>
        <authorList>
            <person name="Miller W."/>
            <person name="Hayes V.M."/>
            <person name="Ratan A."/>
            <person name="Petersen D.C."/>
            <person name="Wittekindt N.E."/>
            <person name="Miller J."/>
            <person name="Walenz B."/>
            <person name="Knight J."/>
            <person name="Qi J."/>
            <person name="Zhao F."/>
            <person name="Wang Q."/>
            <person name="Bedoya-Reina O.C."/>
            <person name="Katiyar N."/>
            <person name="Tomsho L.P."/>
            <person name="Kasson L.M."/>
            <person name="Hardie R.A."/>
            <person name="Woodbridge P."/>
            <person name="Tindall E.A."/>
            <person name="Bertelsen M.F."/>
            <person name="Dixon D."/>
            <person name="Pyecroft S."/>
            <person name="Helgen K.M."/>
            <person name="Lesk A.M."/>
            <person name="Pringle T.H."/>
            <person name="Patterson N."/>
            <person name="Zhang Y."/>
            <person name="Kreiss A."/>
            <person name="Woods G.M."/>
            <person name="Jones M.E."/>
            <person name="Schuster S.C."/>
        </authorList>
    </citation>
    <scope>NUCLEOTIDE SEQUENCE [LARGE SCALE GENOMIC DNA]</scope>
</reference>
<dbReference type="GeneID" id="105749124"/>
<dbReference type="Proteomes" id="UP000007648">
    <property type="component" value="Unassembled WGS sequence"/>
</dbReference>
<dbReference type="PROSITE" id="PS50835">
    <property type="entry name" value="IG_LIKE"/>
    <property type="match status" value="1"/>
</dbReference>
<keyword evidence="2" id="KW-1133">Transmembrane helix</keyword>
<evidence type="ECO:0000256" key="1">
    <source>
        <dbReference type="ARBA" id="ARBA00023180"/>
    </source>
</evidence>
<dbReference type="SUPFAM" id="SSF48726">
    <property type="entry name" value="Immunoglobulin"/>
    <property type="match status" value="1"/>
</dbReference>
<dbReference type="OMA" id="LMSCETD"/>
<dbReference type="FunFam" id="2.60.40.10:FF:002056">
    <property type="entry name" value="MHC class I antigen"/>
    <property type="match status" value="1"/>
</dbReference>
<dbReference type="Gene3D" id="2.60.40.10">
    <property type="entry name" value="Immunoglobulins"/>
    <property type="match status" value="1"/>
</dbReference>
<dbReference type="PANTHER" id="PTHR16675">
    <property type="entry name" value="MHC CLASS I-RELATED"/>
    <property type="match status" value="1"/>
</dbReference>
<keyword evidence="3" id="KW-0732">Signal</keyword>
<dbReference type="PANTHER" id="PTHR16675:SF67">
    <property type="entry name" value="IG-LIKE DOMAIN-CONTAINING PROTEIN"/>
    <property type="match status" value="1"/>
</dbReference>
<dbReference type="AlphaFoldDB" id="G3VWY8"/>
<evidence type="ECO:0000259" key="4">
    <source>
        <dbReference type="PROSITE" id="PS50835"/>
    </source>
</evidence>
<evidence type="ECO:0000256" key="3">
    <source>
        <dbReference type="SAM" id="SignalP"/>
    </source>
</evidence>
<evidence type="ECO:0000256" key="2">
    <source>
        <dbReference type="SAM" id="Phobius"/>
    </source>
</evidence>
<feature type="signal peptide" evidence="3">
    <location>
        <begin position="1"/>
        <end position="27"/>
    </location>
</feature>
<dbReference type="RefSeq" id="XP_031805593.1">
    <property type="nucleotide sequence ID" value="XM_031949733.1"/>
</dbReference>
<evidence type="ECO:0000313" key="6">
    <source>
        <dbReference type="Proteomes" id="UP000007648"/>
    </source>
</evidence>
<dbReference type="GO" id="GO:0005615">
    <property type="term" value="C:extracellular space"/>
    <property type="evidence" value="ECO:0007669"/>
    <property type="project" value="TreeGrafter"/>
</dbReference>
<dbReference type="SUPFAM" id="SSF54452">
    <property type="entry name" value="MHC antigen-recognition domain"/>
    <property type="match status" value="1"/>
</dbReference>
<evidence type="ECO:0000313" key="5">
    <source>
        <dbReference type="Ensembl" id="ENSSHAP00000007693.2"/>
    </source>
</evidence>
<sequence length="351" mass="40354">MEPQWKMQSSSFWMLFLGIFLLTKTQAELHSLEFQIIVVLSPRIPPDIFFNGFLDDHLIISYNSPSKDLIFKLDRVNTPMQNFMIQHYRTELLKLETEIDKILQDKTQYYNWTEETHTGQAFMNCEIDRGILVNSHMGVAFDGEDVCHLDMKEERWIVMKLEDEFFCPYQKDHFWANTIRGDCTFLLKLLLQIVHLKEKTPPEVTVSRYHSQNGSLIFSCLATGFYPRSILLHWEKDGKLGIWGEESSSGTLPNADSTYYLHVTLKLPPEDPGKGYACLIEHSELEKPTVYPVPGETTKRSSWAVILSSTAAAIFVLSLLAAFIIWKKKKTGMTPLSQLECSFPPLFSPAL</sequence>
<reference evidence="5" key="3">
    <citation type="submission" date="2025-09" db="UniProtKB">
        <authorList>
            <consortium name="Ensembl"/>
        </authorList>
    </citation>
    <scope>IDENTIFICATION</scope>
</reference>
<dbReference type="InterPro" id="IPR003597">
    <property type="entry name" value="Ig_C1-set"/>
</dbReference>
<dbReference type="InterPro" id="IPR037055">
    <property type="entry name" value="MHC_I-like_Ag-recog_sf"/>
</dbReference>
<dbReference type="KEGG" id="shr:105749124"/>
<dbReference type="RefSeq" id="XP_031805594.1">
    <property type="nucleotide sequence ID" value="XM_031949734.1"/>
</dbReference>
<dbReference type="InterPro" id="IPR013783">
    <property type="entry name" value="Ig-like_fold"/>
</dbReference>
<dbReference type="Pfam" id="PF07654">
    <property type="entry name" value="C1-set"/>
    <property type="match status" value="1"/>
</dbReference>
<dbReference type="InParanoid" id="G3VWY8"/>
<feature type="chain" id="PRO_5029720084" description="Ig-like domain-containing protein" evidence="3">
    <location>
        <begin position="28"/>
        <end position="351"/>
    </location>
</feature>
<organism evidence="5 6">
    <name type="scientific">Sarcophilus harrisii</name>
    <name type="common">Tasmanian devil</name>
    <name type="synonym">Sarcophilus laniarius</name>
    <dbReference type="NCBI Taxonomy" id="9305"/>
    <lineage>
        <taxon>Eukaryota</taxon>
        <taxon>Metazoa</taxon>
        <taxon>Chordata</taxon>
        <taxon>Craniata</taxon>
        <taxon>Vertebrata</taxon>
        <taxon>Euteleostomi</taxon>
        <taxon>Mammalia</taxon>
        <taxon>Metatheria</taxon>
        <taxon>Dasyuromorphia</taxon>
        <taxon>Dasyuridae</taxon>
        <taxon>Sarcophilus</taxon>
    </lineage>
</organism>
<dbReference type="Ensembl" id="ENSSHAT00000007756.2">
    <property type="protein sequence ID" value="ENSSHAP00000007693.2"/>
    <property type="gene ID" value="ENSSHAG00000006681.2"/>
</dbReference>
<name>G3VWY8_SARHA</name>
<dbReference type="RefSeq" id="XP_012395890.1">
    <property type="nucleotide sequence ID" value="XM_012540436.3"/>
</dbReference>
<dbReference type="SMART" id="SM00407">
    <property type="entry name" value="IGc1"/>
    <property type="match status" value="1"/>
</dbReference>
<dbReference type="GeneTree" id="ENSGT01120000271825"/>
<reference evidence="5" key="2">
    <citation type="submission" date="2025-08" db="UniProtKB">
        <authorList>
            <consortium name="Ensembl"/>
        </authorList>
    </citation>
    <scope>IDENTIFICATION</scope>
</reference>
<feature type="domain" description="Ig-like" evidence="4">
    <location>
        <begin position="202"/>
        <end position="291"/>
    </location>
</feature>
<dbReference type="GO" id="GO:0009897">
    <property type="term" value="C:external side of plasma membrane"/>
    <property type="evidence" value="ECO:0007669"/>
    <property type="project" value="TreeGrafter"/>
</dbReference>
<dbReference type="GO" id="GO:0006955">
    <property type="term" value="P:immune response"/>
    <property type="evidence" value="ECO:0007669"/>
    <property type="project" value="TreeGrafter"/>
</dbReference>
<dbReference type="OrthoDB" id="8890485at2759"/>
<keyword evidence="2" id="KW-0812">Transmembrane</keyword>
<dbReference type="InterPro" id="IPR036179">
    <property type="entry name" value="Ig-like_dom_sf"/>
</dbReference>
<keyword evidence="2" id="KW-0472">Membrane</keyword>
<dbReference type="InterPro" id="IPR011162">
    <property type="entry name" value="MHC_I/II-like_Ag-recog"/>
</dbReference>
<feature type="transmembrane region" description="Helical" evidence="2">
    <location>
        <begin position="303"/>
        <end position="326"/>
    </location>
</feature>
<dbReference type="Gene3D" id="3.30.500.10">
    <property type="entry name" value="MHC class I-like antigen recognition-like"/>
    <property type="match status" value="1"/>
</dbReference>
<dbReference type="InterPro" id="IPR007110">
    <property type="entry name" value="Ig-like_dom"/>
</dbReference>
<accession>G3VWY8</accession>
<keyword evidence="1" id="KW-0325">Glycoprotein</keyword>
<keyword evidence="6" id="KW-1185">Reference proteome</keyword>
<gene>
    <name evidence="5" type="primary">LOC105749124</name>
</gene>
<proteinExistence type="predicted"/>